<dbReference type="InterPro" id="IPR016163">
    <property type="entry name" value="Ald_DH_C"/>
</dbReference>
<dbReference type="eggNOG" id="COG1012">
    <property type="taxonomic scope" value="Bacteria"/>
</dbReference>
<dbReference type="STRING" id="561177.ANHYDRO_00919"/>
<reference evidence="1 2" key="2">
    <citation type="submission" date="2008-10" db="EMBL/GenBank/DDBJ databases">
        <title>Draft genome sequence of Anaerococcus hydrogenalis (DSM 7454).</title>
        <authorList>
            <person name="Sudarsanam P."/>
            <person name="Ley R."/>
            <person name="Guruge J."/>
            <person name="Turnbaugh P.J."/>
            <person name="Mahowald M."/>
            <person name="Liep D."/>
            <person name="Gordon J."/>
        </authorList>
    </citation>
    <scope>NUCLEOTIDE SEQUENCE [LARGE SCALE GENOMIC DNA]</scope>
    <source>
        <strain evidence="1 2">DSM 7454</strain>
    </source>
</reference>
<accession>B6W8J6</accession>
<sequence>MVHIFLSKDEHIKLEKILYDKNYNCRKELIGRSAKQIAEIAGIKVNSDTKILVVTKPYVSENSPYSKEKYNPILSLYIENDWLNACEKCVELILNDKKGQSLSIYSNDSYVIEQFIEKKTGCKSSSKFSNRFRISRNRN</sequence>
<dbReference type="RefSeq" id="WP_004813789.1">
    <property type="nucleotide sequence ID" value="NZ_ABXA01000020.1"/>
</dbReference>
<dbReference type="GO" id="GO:0016620">
    <property type="term" value="F:oxidoreductase activity, acting on the aldehyde or oxo group of donors, NAD or NADP as acceptor"/>
    <property type="evidence" value="ECO:0007669"/>
    <property type="project" value="InterPro"/>
</dbReference>
<name>B6W8J6_9FIRM</name>
<proteinExistence type="predicted"/>
<dbReference type="SUPFAM" id="SSF53720">
    <property type="entry name" value="ALDH-like"/>
    <property type="match status" value="1"/>
</dbReference>
<dbReference type="EMBL" id="ABXA01000020">
    <property type="protein sequence ID" value="EEB36267.1"/>
    <property type="molecule type" value="Genomic_DNA"/>
</dbReference>
<gene>
    <name evidence="1" type="ORF">ANHYDRO_00919</name>
</gene>
<dbReference type="AlphaFoldDB" id="B6W8J6"/>
<organism evidence="1 2">
    <name type="scientific">Anaerococcus hydrogenalis DSM 7454</name>
    <dbReference type="NCBI Taxonomy" id="561177"/>
    <lineage>
        <taxon>Bacteria</taxon>
        <taxon>Bacillati</taxon>
        <taxon>Bacillota</taxon>
        <taxon>Tissierellia</taxon>
        <taxon>Tissierellales</taxon>
        <taxon>Peptoniphilaceae</taxon>
        <taxon>Anaerococcus</taxon>
    </lineage>
</organism>
<protein>
    <submittedName>
        <fullName evidence="1">Uncharacterized protein</fullName>
    </submittedName>
</protein>
<dbReference type="Gene3D" id="3.40.309.10">
    <property type="entry name" value="Aldehyde Dehydrogenase, Chain A, domain 2"/>
    <property type="match status" value="1"/>
</dbReference>
<comment type="caution">
    <text evidence="1">The sequence shown here is derived from an EMBL/GenBank/DDBJ whole genome shotgun (WGS) entry which is preliminary data.</text>
</comment>
<reference evidence="1 2" key="1">
    <citation type="submission" date="2008-09" db="EMBL/GenBank/DDBJ databases">
        <authorList>
            <person name="Fulton L."/>
            <person name="Clifton S."/>
            <person name="Fulton B."/>
            <person name="Xu J."/>
            <person name="Minx P."/>
            <person name="Pepin K.H."/>
            <person name="Johnson M."/>
            <person name="Thiruvilangam P."/>
            <person name="Bhonagiri V."/>
            <person name="Nash W.E."/>
            <person name="Mardis E.R."/>
            <person name="Wilson R.K."/>
        </authorList>
    </citation>
    <scope>NUCLEOTIDE SEQUENCE [LARGE SCALE GENOMIC DNA]</scope>
    <source>
        <strain evidence="1 2">DSM 7454</strain>
    </source>
</reference>
<evidence type="ECO:0000313" key="1">
    <source>
        <dbReference type="EMBL" id="EEB36267.1"/>
    </source>
</evidence>
<dbReference type="Proteomes" id="UP000005451">
    <property type="component" value="Unassembled WGS sequence"/>
</dbReference>
<evidence type="ECO:0000313" key="2">
    <source>
        <dbReference type="Proteomes" id="UP000005451"/>
    </source>
</evidence>
<dbReference type="InterPro" id="IPR016161">
    <property type="entry name" value="Ald_DH/histidinol_DH"/>
</dbReference>